<dbReference type="PANTHER" id="PTHR44846:SF1">
    <property type="entry name" value="MANNOSYL-D-GLYCERATE TRANSPORT_METABOLISM SYSTEM REPRESSOR MNGR-RELATED"/>
    <property type="match status" value="1"/>
</dbReference>
<keyword evidence="2" id="KW-0238">DNA-binding</keyword>
<dbReference type="Gene3D" id="1.10.10.10">
    <property type="entry name" value="Winged helix-like DNA-binding domain superfamily/Winged helix DNA-binding domain"/>
    <property type="match status" value="1"/>
</dbReference>
<evidence type="ECO:0000256" key="1">
    <source>
        <dbReference type="ARBA" id="ARBA00023015"/>
    </source>
</evidence>
<dbReference type="FunFam" id="1.10.10.10:FF:000601">
    <property type="entry name" value="GntR family transcriptional regulator"/>
    <property type="match status" value="1"/>
</dbReference>
<gene>
    <name evidence="5" type="primary">yurK</name>
    <name evidence="5" type="ORF">NCTC7307_00255</name>
</gene>
<reference evidence="5 6" key="1">
    <citation type="submission" date="2018-06" db="EMBL/GenBank/DDBJ databases">
        <authorList>
            <consortium name="Pathogen Informatics"/>
            <person name="Doyle S."/>
        </authorList>
    </citation>
    <scope>NUCLEOTIDE SEQUENCE [LARGE SCALE GENOMIC DNA]</scope>
    <source>
        <strain evidence="5 6">NCTC7307</strain>
    </source>
</reference>
<dbReference type="InterPro" id="IPR000524">
    <property type="entry name" value="Tscrpt_reg_HTH_GntR"/>
</dbReference>
<evidence type="ECO:0000256" key="3">
    <source>
        <dbReference type="ARBA" id="ARBA00023163"/>
    </source>
</evidence>
<sequence>MIEQPDSNSAKPLYKQLEAALKEAIARGEYKPGQQIPTENELSARWQVSRVTVRKALDALTRENLLTRVSGKGTFVSSEKFQRSMTGIMSFSELCQSPGTSPGVTHHQICF</sequence>
<dbReference type="SMART" id="SM00345">
    <property type="entry name" value="HTH_GNTR"/>
    <property type="match status" value="1"/>
</dbReference>
<protein>
    <submittedName>
        <fullName evidence="5">GntR family transcriptional regulator</fullName>
    </submittedName>
</protein>
<keyword evidence="1" id="KW-0805">Transcription regulation</keyword>
<dbReference type="InterPro" id="IPR036390">
    <property type="entry name" value="WH_DNA-bd_sf"/>
</dbReference>
<dbReference type="Pfam" id="PF00392">
    <property type="entry name" value="GntR"/>
    <property type="match status" value="1"/>
</dbReference>
<dbReference type="CDD" id="cd07377">
    <property type="entry name" value="WHTH_GntR"/>
    <property type="match status" value="1"/>
</dbReference>
<dbReference type="PANTHER" id="PTHR44846">
    <property type="entry name" value="MANNOSYL-D-GLYCERATE TRANSPORT/METABOLISM SYSTEM REPRESSOR MNGR-RELATED"/>
    <property type="match status" value="1"/>
</dbReference>
<dbReference type="InterPro" id="IPR036388">
    <property type="entry name" value="WH-like_DNA-bd_sf"/>
</dbReference>
<dbReference type="GO" id="GO:0045892">
    <property type="term" value="P:negative regulation of DNA-templated transcription"/>
    <property type="evidence" value="ECO:0007669"/>
    <property type="project" value="TreeGrafter"/>
</dbReference>
<dbReference type="AlphaFoldDB" id="A0A2X4SXV4"/>
<dbReference type="Proteomes" id="UP000248731">
    <property type="component" value="Chromosome 1"/>
</dbReference>
<evidence type="ECO:0000313" key="6">
    <source>
        <dbReference type="Proteomes" id="UP000248731"/>
    </source>
</evidence>
<keyword evidence="3" id="KW-0804">Transcription</keyword>
<evidence type="ECO:0000256" key="2">
    <source>
        <dbReference type="ARBA" id="ARBA00023125"/>
    </source>
</evidence>
<dbReference type="PROSITE" id="PS50949">
    <property type="entry name" value="HTH_GNTR"/>
    <property type="match status" value="1"/>
</dbReference>
<accession>A0A2X4SXV4</accession>
<dbReference type="PRINTS" id="PR00035">
    <property type="entry name" value="HTHGNTR"/>
</dbReference>
<evidence type="ECO:0000259" key="4">
    <source>
        <dbReference type="PROSITE" id="PS50949"/>
    </source>
</evidence>
<keyword evidence="6" id="KW-1185">Reference proteome</keyword>
<feature type="domain" description="HTH gntR-type" evidence="4">
    <location>
        <begin position="11"/>
        <end position="79"/>
    </location>
</feature>
<organism evidence="5 6">
    <name type="scientific">Salmonella enterica subsp. arizonae</name>
    <dbReference type="NCBI Taxonomy" id="59203"/>
    <lineage>
        <taxon>Bacteria</taxon>
        <taxon>Pseudomonadati</taxon>
        <taxon>Pseudomonadota</taxon>
        <taxon>Gammaproteobacteria</taxon>
        <taxon>Enterobacterales</taxon>
        <taxon>Enterobacteriaceae</taxon>
        <taxon>Salmonella</taxon>
    </lineage>
</organism>
<dbReference type="GO" id="GO:0003677">
    <property type="term" value="F:DNA binding"/>
    <property type="evidence" value="ECO:0007669"/>
    <property type="project" value="UniProtKB-KW"/>
</dbReference>
<evidence type="ECO:0000313" key="5">
    <source>
        <dbReference type="EMBL" id="SQI19603.1"/>
    </source>
</evidence>
<dbReference type="SUPFAM" id="SSF46785">
    <property type="entry name" value="Winged helix' DNA-binding domain"/>
    <property type="match status" value="1"/>
</dbReference>
<dbReference type="InterPro" id="IPR050679">
    <property type="entry name" value="Bact_HTH_transcr_reg"/>
</dbReference>
<dbReference type="GO" id="GO:0003700">
    <property type="term" value="F:DNA-binding transcription factor activity"/>
    <property type="evidence" value="ECO:0007669"/>
    <property type="project" value="InterPro"/>
</dbReference>
<proteinExistence type="predicted"/>
<dbReference type="EMBL" id="LS483466">
    <property type="protein sequence ID" value="SQI19603.1"/>
    <property type="molecule type" value="Genomic_DNA"/>
</dbReference>
<name>A0A2X4SXV4_SALER</name>